<proteinExistence type="predicted"/>
<accession>A0A0N9HKF6</accession>
<dbReference type="GO" id="GO:0003677">
    <property type="term" value="F:DNA binding"/>
    <property type="evidence" value="ECO:0007669"/>
    <property type="project" value="UniProtKB-KW"/>
</dbReference>
<organism evidence="1">
    <name type="scientific">Leucosporidium scottii</name>
    <dbReference type="NCBI Taxonomy" id="5278"/>
    <lineage>
        <taxon>Eukaryota</taxon>
        <taxon>Fungi</taxon>
        <taxon>Dikarya</taxon>
        <taxon>Basidiomycota</taxon>
        <taxon>Pucciniomycotina</taxon>
        <taxon>Microbotryomycetes</taxon>
        <taxon>Leucosporidiales</taxon>
        <taxon>Leucosporidium</taxon>
    </lineage>
</organism>
<evidence type="ECO:0000313" key="1">
    <source>
        <dbReference type="EMBL" id="ALG04436.1"/>
    </source>
</evidence>
<dbReference type="AlphaFoldDB" id="A0A0N9HKF6"/>
<dbReference type="EMBL" id="KR229972">
    <property type="protein sequence ID" value="ALG04436.1"/>
    <property type="molecule type" value="Genomic_DNA"/>
</dbReference>
<sequence length="160" mass="17417">MAAPMRQIACETQHCLARLHQLLPPSLPVLSPRPPQPLALRTLDIGTELAQLGCSTPTIATLVRLFERTQRQFRQTCHDTHGRALAELAGACEDEAGYTVYAEALTSAWMERYEKGLHRAKREILVEVAAARDRASAGSPAGDGGRGSFSDEVVVVLERA</sequence>
<protein>
    <submittedName>
        <fullName evidence="1">Homeodomain transcription factor HD2</fullName>
    </submittedName>
</protein>
<name>A0A0N9HKF6_9BASI</name>
<feature type="non-terminal residue" evidence="1">
    <location>
        <position position="160"/>
    </location>
</feature>
<reference evidence="1" key="1">
    <citation type="submission" date="2015-04" db="EMBL/GenBank/DDBJ databases">
        <title>Genomic Architecture Underlying Sex-Determination in the yeast Leucosporidium scottii: New Insights into the Evolution of Mating Systems in basidiomycetes.</title>
        <authorList>
            <person name="Maia T.M."/>
            <person name="Lopes S."/>
            <person name="Almeida J.M.G.C.F."/>
            <person name="Rosa L.H."/>
            <person name="Sampaio J.P."/>
            <person name="Goncalves P."/>
            <person name="Coelho M.A."/>
        </authorList>
    </citation>
    <scope>NUCLEOTIDE SEQUENCE</scope>
    <source>
        <strain evidence="1">PB 20</strain>
    </source>
</reference>
<gene>
    <name evidence="1" type="primary">HD2</name>
</gene>
<keyword evidence="1" id="KW-0238">DNA-binding</keyword>
<keyword evidence="1" id="KW-0371">Homeobox</keyword>